<protein>
    <submittedName>
        <fullName evidence="1">Uncharacterized protein</fullName>
    </submittedName>
</protein>
<evidence type="ECO:0000313" key="1">
    <source>
        <dbReference type="EMBL" id="EJC97334.1"/>
    </source>
</evidence>
<dbReference type="KEGG" id="fme:FOMMEDRAFT_163892"/>
<dbReference type="Proteomes" id="UP000053630">
    <property type="component" value="Unassembled WGS sequence"/>
</dbReference>
<gene>
    <name evidence="1" type="ORF">FOMMEDRAFT_163892</name>
</gene>
<dbReference type="EMBL" id="JH719043">
    <property type="protein sequence ID" value="EJC97334.1"/>
    <property type="molecule type" value="Genomic_DNA"/>
</dbReference>
<dbReference type="AlphaFoldDB" id="R7SIC7"/>
<accession>R7SIC7</accession>
<sequence>MKRPLQLTATICLEHADAGNWTNKDKVDSTSSTLIIMLRAQSVEVQSCDGSLIIVPPGIIEDITPPNKLMGVWDERARARKKVKGSQPSISSLIALSHNMQLYRMIRKH</sequence>
<evidence type="ECO:0000313" key="2">
    <source>
        <dbReference type="Proteomes" id="UP000053630"/>
    </source>
</evidence>
<keyword evidence="2" id="KW-1185">Reference proteome</keyword>
<organism evidence="1 2">
    <name type="scientific">Fomitiporia mediterranea (strain MF3/22)</name>
    <name type="common">Grapevine white-rot fungus</name>
    <dbReference type="NCBI Taxonomy" id="694068"/>
    <lineage>
        <taxon>Eukaryota</taxon>
        <taxon>Fungi</taxon>
        <taxon>Dikarya</taxon>
        <taxon>Basidiomycota</taxon>
        <taxon>Agaricomycotina</taxon>
        <taxon>Agaricomycetes</taxon>
        <taxon>Hymenochaetales</taxon>
        <taxon>Hymenochaetaceae</taxon>
        <taxon>Fomitiporia</taxon>
    </lineage>
</organism>
<name>R7SIC7_FOMME</name>
<dbReference type="RefSeq" id="XP_007272403.1">
    <property type="nucleotide sequence ID" value="XM_007272341.1"/>
</dbReference>
<reference evidence="2" key="1">
    <citation type="journal article" date="2012" name="Science">
        <title>The Paleozoic origin of enzymatic lignin decomposition reconstructed from 31 fungal genomes.</title>
        <authorList>
            <person name="Floudas D."/>
            <person name="Binder M."/>
            <person name="Riley R."/>
            <person name="Barry K."/>
            <person name="Blanchette R.A."/>
            <person name="Henrissat B."/>
            <person name="Martinez A.T."/>
            <person name="Otillar R."/>
            <person name="Spatafora J.W."/>
            <person name="Yadav J.S."/>
            <person name="Aerts A."/>
            <person name="Benoit I."/>
            <person name="Boyd A."/>
            <person name="Carlson A."/>
            <person name="Copeland A."/>
            <person name="Coutinho P.M."/>
            <person name="de Vries R.P."/>
            <person name="Ferreira P."/>
            <person name="Findley K."/>
            <person name="Foster B."/>
            <person name="Gaskell J."/>
            <person name="Glotzer D."/>
            <person name="Gorecki P."/>
            <person name="Heitman J."/>
            <person name="Hesse C."/>
            <person name="Hori C."/>
            <person name="Igarashi K."/>
            <person name="Jurgens J.A."/>
            <person name="Kallen N."/>
            <person name="Kersten P."/>
            <person name="Kohler A."/>
            <person name="Kuees U."/>
            <person name="Kumar T.K.A."/>
            <person name="Kuo A."/>
            <person name="LaButti K."/>
            <person name="Larrondo L.F."/>
            <person name="Lindquist E."/>
            <person name="Ling A."/>
            <person name="Lombard V."/>
            <person name="Lucas S."/>
            <person name="Lundell T."/>
            <person name="Martin R."/>
            <person name="McLaughlin D.J."/>
            <person name="Morgenstern I."/>
            <person name="Morin E."/>
            <person name="Murat C."/>
            <person name="Nagy L.G."/>
            <person name="Nolan M."/>
            <person name="Ohm R.A."/>
            <person name="Patyshakuliyeva A."/>
            <person name="Rokas A."/>
            <person name="Ruiz-Duenas F.J."/>
            <person name="Sabat G."/>
            <person name="Salamov A."/>
            <person name="Samejima M."/>
            <person name="Schmutz J."/>
            <person name="Slot J.C."/>
            <person name="St John F."/>
            <person name="Stenlid J."/>
            <person name="Sun H."/>
            <person name="Sun S."/>
            <person name="Syed K."/>
            <person name="Tsang A."/>
            <person name="Wiebenga A."/>
            <person name="Young D."/>
            <person name="Pisabarro A."/>
            <person name="Eastwood D.C."/>
            <person name="Martin F."/>
            <person name="Cullen D."/>
            <person name="Grigoriev I.V."/>
            <person name="Hibbett D.S."/>
        </authorList>
    </citation>
    <scope>NUCLEOTIDE SEQUENCE [LARGE SCALE GENOMIC DNA]</scope>
    <source>
        <strain evidence="2">MF3/22</strain>
    </source>
</reference>
<proteinExistence type="predicted"/>
<dbReference type="GeneID" id="18676072"/>